<proteinExistence type="predicted"/>
<gene>
    <name evidence="2" type="primary">rhlP</name>
    <name evidence="2" type="ORF">FKV23_04185</name>
</gene>
<keyword evidence="2" id="KW-0449">Lipoprotein</keyword>
<dbReference type="AlphaFoldDB" id="A0A514BPX5"/>
<dbReference type="KEGG" id="lyj:FKV23_04185"/>
<keyword evidence="1" id="KW-1133">Transmembrane helix</keyword>
<dbReference type="EMBL" id="CP041242">
    <property type="protein sequence ID" value="QDH69385.1"/>
    <property type="molecule type" value="Genomic_DNA"/>
</dbReference>
<evidence type="ECO:0000256" key="1">
    <source>
        <dbReference type="SAM" id="Phobius"/>
    </source>
</evidence>
<dbReference type="NCBIfam" id="TIGR04179">
    <property type="entry name" value="rhombo_lipo"/>
    <property type="match status" value="1"/>
</dbReference>
<dbReference type="Proteomes" id="UP000317199">
    <property type="component" value="Chromosome"/>
</dbReference>
<keyword evidence="1" id="KW-0472">Membrane</keyword>
<dbReference type="InterPro" id="IPR026443">
    <property type="entry name" value="Rhombo_lipo"/>
</dbReference>
<feature type="transmembrane region" description="Helical" evidence="1">
    <location>
        <begin position="52"/>
        <end position="72"/>
    </location>
</feature>
<accession>A0A514BPX5</accession>
<keyword evidence="3" id="KW-1185">Reference proteome</keyword>
<organism evidence="2 3">
    <name type="scientific">Marilutibacter alkalisoli</name>
    <dbReference type="NCBI Taxonomy" id="2591633"/>
    <lineage>
        <taxon>Bacteria</taxon>
        <taxon>Pseudomonadati</taxon>
        <taxon>Pseudomonadota</taxon>
        <taxon>Gammaproteobacteria</taxon>
        <taxon>Lysobacterales</taxon>
        <taxon>Lysobacteraceae</taxon>
        <taxon>Marilutibacter</taxon>
    </lineage>
</organism>
<name>A0A514BPX5_9GAMM</name>
<keyword evidence="1" id="KW-0812">Transmembrane</keyword>
<protein>
    <submittedName>
        <fullName evidence="2">Rhombotarget lipoprotein</fullName>
    </submittedName>
</protein>
<reference evidence="2 3" key="1">
    <citation type="submission" date="2019-06" db="EMBL/GenBank/DDBJ databases">
        <title>Lysobacter alkalisoli sp. nov. isolated from saline-alkali soil.</title>
        <authorList>
            <person name="Sun J.-Q."/>
            <person name="Xu L."/>
        </authorList>
    </citation>
    <scope>NUCLEOTIDE SEQUENCE [LARGE SCALE GENOMIC DNA]</scope>
    <source>
        <strain evidence="2 3">SJ-36</strain>
    </source>
</reference>
<evidence type="ECO:0000313" key="2">
    <source>
        <dbReference type="EMBL" id="QDH69385.1"/>
    </source>
</evidence>
<sequence length="333" mass="36485">MERPHEAHRGIGYSPAIPAWPVQETQGAKMEDSKGGELRRHKGSRCHWGKRVVAMLLGLAAVSLVAGCASFFSGAAQRTGVSSSVVDYLYPAGEKFEPMHEETPEVRLPARVGLMFVPSSRQPVGLTGADKQSLLDQVRDAFKSQPFIERIEIVPDSYLRPGGGFENLEQVARLHGVDIVALVSYDQVLRTEESAASFLYWTIVGAYTVPANRNQVSTFVDTSVFDVATRTLLLRAPGQDQQKAASTAIRVGDVQDRLARESFQSAVTDMVANLDASIADFDRRVREEGQVRLVDRRSGSSWHQRSGGKGSVRAWELGVLLLGAALLLLRRRG</sequence>
<dbReference type="OrthoDB" id="191116at2"/>
<evidence type="ECO:0000313" key="3">
    <source>
        <dbReference type="Proteomes" id="UP000317199"/>
    </source>
</evidence>